<proteinExistence type="predicted"/>
<accession>A0A6P4Y9W4</accession>
<dbReference type="RefSeq" id="XP_019619099.1">
    <property type="nucleotide sequence ID" value="XM_019763540.1"/>
</dbReference>
<keyword evidence="1" id="KW-1185">Reference proteome</keyword>
<sequence>MMVGQENVIILTFWSTKRALNIFGMKMAQAWNEPSHSGSEDEEDSEETHRDKRCKYATNEMVSKWREDETGRQVFLLRHLVRVCYCGKFPDRRYLLNTYGQNMEGYEVHYGHCSWRKYTEGGKKFWLNMAQRPYNEPSRLSDDDYEGDDGIEVHTHRRCKYATNEKVSKWSEDEYGHRSYTKKHLVRDCYCEEFTDRAYLLNKNGKDGEGYEIHKTRGEVLHCKWRKYRMGRKKWALVRKCTCARYTEGEVSEVNETSRR</sequence>
<organism evidence="1 2">
    <name type="scientific">Branchiostoma belcheri</name>
    <name type="common">Amphioxus</name>
    <dbReference type="NCBI Taxonomy" id="7741"/>
    <lineage>
        <taxon>Eukaryota</taxon>
        <taxon>Metazoa</taxon>
        <taxon>Chordata</taxon>
        <taxon>Cephalochordata</taxon>
        <taxon>Leptocardii</taxon>
        <taxon>Amphioxiformes</taxon>
        <taxon>Branchiostomatidae</taxon>
        <taxon>Branchiostoma</taxon>
    </lineage>
</organism>
<protein>
    <submittedName>
        <fullName evidence="2">Uncharacterized protein LOC109466015</fullName>
    </submittedName>
</protein>
<gene>
    <name evidence="2" type="primary">LOC109466015</name>
</gene>
<reference evidence="2" key="1">
    <citation type="submission" date="2025-08" db="UniProtKB">
        <authorList>
            <consortium name="RefSeq"/>
        </authorList>
    </citation>
    <scope>IDENTIFICATION</scope>
    <source>
        <tissue evidence="2">Gonad</tissue>
    </source>
</reference>
<dbReference type="OrthoDB" id="10406121at2759"/>
<dbReference type="GeneID" id="109466015"/>
<dbReference type="AlphaFoldDB" id="A0A6P4Y9W4"/>
<dbReference type="Proteomes" id="UP000515135">
    <property type="component" value="Unplaced"/>
</dbReference>
<evidence type="ECO:0000313" key="2">
    <source>
        <dbReference type="RefSeq" id="XP_019619099.1"/>
    </source>
</evidence>
<evidence type="ECO:0000313" key="1">
    <source>
        <dbReference type="Proteomes" id="UP000515135"/>
    </source>
</evidence>
<name>A0A6P4Y9W4_BRABE</name>
<dbReference type="KEGG" id="bbel:109466015"/>